<organism evidence="9 10">
    <name type="scientific">Didymosphaeria variabile</name>
    <dbReference type="NCBI Taxonomy" id="1932322"/>
    <lineage>
        <taxon>Eukaryota</taxon>
        <taxon>Fungi</taxon>
        <taxon>Dikarya</taxon>
        <taxon>Ascomycota</taxon>
        <taxon>Pezizomycotina</taxon>
        <taxon>Dothideomycetes</taxon>
        <taxon>Pleosporomycetidae</taxon>
        <taxon>Pleosporales</taxon>
        <taxon>Massarineae</taxon>
        <taxon>Didymosphaeriaceae</taxon>
        <taxon>Didymosphaeria</taxon>
    </lineage>
</organism>
<name>A0A9W8XDF2_9PLEO</name>
<evidence type="ECO:0000256" key="8">
    <source>
        <dbReference type="ARBA" id="ARBA00023242"/>
    </source>
</evidence>
<protein>
    <recommendedName>
        <fullName evidence="5">Elongator complex protein 5</fullName>
    </recommendedName>
</protein>
<evidence type="ECO:0000256" key="7">
    <source>
        <dbReference type="ARBA" id="ARBA00022694"/>
    </source>
</evidence>
<sequence>MINPHITMSTDFMDFSTGAGNDPLFTDFGSHLANMSFSTALAHPTFLQDFEASTGATPLPKWICALYAYRTKAKKPESRIRKTPKPKDRAADCKNWIKRTNNFPLSGGIRKRKTEIASPRERNSKYAMPRPLNALQYQRHAIQLMSSVLNTRTNASPFTLVLDDLNQRAIPFLQELVARALSRNVTVIIVSFEGTRVHPDVRNVAAYGNRTAADTLGNIEQAMSDRKECLVIIDDMYDAVATKNIDIQALFNLVVMKYTSTLVGVYHTDVLPEPSTSGVDAYAPPPLELLKFMATSVITCRSLSHVLASKAARERSLPEPTFGMQTGAEGIVQCLNANDGCGIVLEAEFRRKSGRPESETYYLRPRRGSDYHQPLPTQLYGTLKQEYVILLDQHPAYANSELVGMVAAANDEMETSFNLALTDKQKAAREGVVLPYFDAQKGEGGEGGRILYDMGEEDDFDEEEDEI</sequence>
<comment type="similarity">
    <text evidence="4">Belongs to the ELP5 family.</text>
</comment>
<dbReference type="Gene3D" id="3.40.50.300">
    <property type="entry name" value="P-loop containing nucleotide triphosphate hydrolases"/>
    <property type="match status" value="1"/>
</dbReference>
<comment type="caution">
    <text evidence="9">The sequence shown here is derived from an EMBL/GenBank/DDBJ whole genome shotgun (WGS) entry which is preliminary data.</text>
</comment>
<keyword evidence="6" id="KW-0963">Cytoplasm</keyword>
<gene>
    <name evidence="9" type="ORF">N0V89_009463</name>
</gene>
<dbReference type="GO" id="GO:0002098">
    <property type="term" value="P:tRNA wobble uridine modification"/>
    <property type="evidence" value="ECO:0007669"/>
    <property type="project" value="InterPro"/>
</dbReference>
<keyword evidence="10" id="KW-1185">Reference proteome</keyword>
<evidence type="ECO:0000256" key="4">
    <source>
        <dbReference type="ARBA" id="ARBA00009567"/>
    </source>
</evidence>
<evidence type="ECO:0000256" key="2">
    <source>
        <dbReference type="ARBA" id="ARBA00004496"/>
    </source>
</evidence>
<dbReference type="EMBL" id="JAPEUX010000007">
    <property type="protein sequence ID" value="KAJ4348091.1"/>
    <property type="molecule type" value="Genomic_DNA"/>
</dbReference>
<dbReference type="CDD" id="cd19496">
    <property type="entry name" value="Elp5"/>
    <property type="match status" value="1"/>
</dbReference>
<dbReference type="InterPro" id="IPR027417">
    <property type="entry name" value="P-loop_NTPase"/>
</dbReference>
<evidence type="ECO:0000256" key="5">
    <source>
        <dbReference type="ARBA" id="ARBA00020264"/>
    </source>
</evidence>
<evidence type="ECO:0000313" key="9">
    <source>
        <dbReference type="EMBL" id="KAJ4348091.1"/>
    </source>
</evidence>
<dbReference type="InterPro" id="IPR019519">
    <property type="entry name" value="Elp5"/>
</dbReference>
<comment type="pathway">
    <text evidence="3">tRNA modification; 5-methoxycarbonylmethyl-2-thiouridine-tRNA biosynthesis.</text>
</comment>
<dbReference type="PANTHER" id="PTHR15641">
    <property type="entry name" value="ELONGATOR COMPLEX PROTEIN 5"/>
    <property type="match status" value="1"/>
</dbReference>
<dbReference type="GO" id="GO:0033588">
    <property type="term" value="C:elongator holoenzyme complex"/>
    <property type="evidence" value="ECO:0007669"/>
    <property type="project" value="InterPro"/>
</dbReference>
<comment type="subcellular location">
    <subcellularLocation>
        <location evidence="2">Cytoplasm</location>
    </subcellularLocation>
    <subcellularLocation>
        <location evidence="1">Nucleus</location>
    </subcellularLocation>
</comment>
<dbReference type="GO" id="GO:0005829">
    <property type="term" value="C:cytosol"/>
    <property type="evidence" value="ECO:0007669"/>
    <property type="project" value="TreeGrafter"/>
</dbReference>
<reference evidence="9" key="1">
    <citation type="submission" date="2022-10" db="EMBL/GenBank/DDBJ databases">
        <title>Tapping the CABI collections for fungal endophytes: first genome assemblies for Collariella, Neodidymelliopsis, Ascochyta clinopodiicola, Didymella pomorum, Didymosphaeria variabile, Neocosmospora piperis and Neocucurbitaria cava.</title>
        <authorList>
            <person name="Hill R."/>
        </authorList>
    </citation>
    <scope>NUCLEOTIDE SEQUENCE</scope>
    <source>
        <strain evidence="9">IMI 356815</strain>
    </source>
</reference>
<keyword evidence="8" id="KW-0539">Nucleus</keyword>
<dbReference type="GO" id="GO:0005634">
    <property type="term" value="C:nucleus"/>
    <property type="evidence" value="ECO:0007669"/>
    <property type="project" value="UniProtKB-SubCell"/>
</dbReference>
<dbReference type="AlphaFoldDB" id="A0A9W8XDF2"/>
<dbReference type="RefSeq" id="XP_056067479.1">
    <property type="nucleotide sequence ID" value="XM_056218214.1"/>
</dbReference>
<evidence type="ECO:0000313" key="10">
    <source>
        <dbReference type="Proteomes" id="UP001140513"/>
    </source>
</evidence>
<evidence type="ECO:0000256" key="3">
    <source>
        <dbReference type="ARBA" id="ARBA00005043"/>
    </source>
</evidence>
<accession>A0A9W8XDF2</accession>
<dbReference type="Proteomes" id="UP001140513">
    <property type="component" value="Unassembled WGS sequence"/>
</dbReference>
<dbReference type="GO" id="GO:0000049">
    <property type="term" value="F:tRNA binding"/>
    <property type="evidence" value="ECO:0007669"/>
    <property type="project" value="TreeGrafter"/>
</dbReference>
<evidence type="ECO:0000256" key="6">
    <source>
        <dbReference type="ARBA" id="ARBA00022490"/>
    </source>
</evidence>
<dbReference type="OrthoDB" id="166907at2759"/>
<dbReference type="GeneID" id="80912993"/>
<dbReference type="PANTHER" id="PTHR15641:SF1">
    <property type="entry name" value="ELONGATOR COMPLEX PROTEIN 5"/>
    <property type="match status" value="1"/>
</dbReference>
<keyword evidence="7" id="KW-0819">tRNA processing</keyword>
<dbReference type="Pfam" id="PF10483">
    <property type="entry name" value="Elong_Iki1"/>
    <property type="match status" value="1"/>
</dbReference>
<evidence type="ECO:0000256" key="1">
    <source>
        <dbReference type="ARBA" id="ARBA00004123"/>
    </source>
</evidence>
<proteinExistence type="inferred from homology"/>